<dbReference type="SUPFAM" id="SSF54523">
    <property type="entry name" value="Pili subunits"/>
    <property type="match status" value="1"/>
</dbReference>
<proteinExistence type="predicted"/>
<keyword evidence="8" id="KW-1185">Reference proteome</keyword>
<dbReference type="InterPro" id="IPR045584">
    <property type="entry name" value="Pilin-like"/>
</dbReference>
<dbReference type="KEGG" id="emi:Emin_0613"/>
<evidence type="ECO:0000313" key="8">
    <source>
        <dbReference type="Proteomes" id="UP000001029"/>
    </source>
</evidence>
<sequence>MKKGFTLIELLVVVLIIGILAAIALPQYQKSVDKARMSEAMMVLRSIKDASDRYKLANDVQPTSFDDLDIDISLDCTADKTQCSTTNFRYAFNSGTCLTCMYAFSKNNSGFFLERNTTTNNFWCAAPITDGSKNSVCKSISGTNTPHHSGASTHYYLISGSGNNN</sequence>
<keyword evidence="4 6" id="KW-1133">Transmembrane helix</keyword>
<comment type="subcellular location">
    <subcellularLocation>
        <location evidence="1">Membrane</location>
        <topology evidence="1">Single-pass membrane protein</topology>
    </subcellularLocation>
</comment>
<dbReference type="OrthoDB" id="9795612at2"/>
<dbReference type="Gene3D" id="3.30.700.10">
    <property type="entry name" value="Glycoprotein, Type 4 Pilin"/>
    <property type="match status" value="1"/>
</dbReference>
<dbReference type="HOGENOM" id="CLU_091705_3_0_0"/>
<dbReference type="PROSITE" id="PS00409">
    <property type="entry name" value="PROKAR_NTER_METHYL"/>
    <property type="match status" value="1"/>
</dbReference>
<feature type="transmembrane region" description="Helical" evidence="6">
    <location>
        <begin position="7"/>
        <end position="28"/>
    </location>
</feature>
<dbReference type="Pfam" id="PF07963">
    <property type="entry name" value="N_methyl"/>
    <property type="match status" value="1"/>
</dbReference>
<dbReference type="Proteomes" id="UP000001029">
    <property type="component" value="Chromosome"/>
</dbReference>
<evidence type="ECO:0000256" key="2">
    <source>
        <dbReference type="ARBA" id="ARBA00022481"/>
    </source>
</evidence>
<evidence type="ECO:0000256" key="4">
    <source>
        <dbReference type="ARBA" id="ARBA00022989"/>
    </source>
</evidence>
<keyword evidence="2" id="KW-0488">Methylation</keyword>
<gene>
    <name evidence="7" type="ordered locus">Emin_0613</name>
</gene>
<evidence type="ECO:0000256" key="5">
    <source>
        <dbReference type="ARBA" id="ARBA00023136"/>
    </source>
</evidence>
<dbReference type="GO" id="GO:0016020">
    <property type="term" value="C:membrane"/>
    <property type="evidence" value="ECO:0007669"/>
    <property type="project" value="UniProtKB-SubCell"/>
</dbReference>
<keyword evidence="5 6" id="KW-0472">Membrane</keyword>
<name>B2KC41_ELUMP</name>
<dbReference type="NCBIfam" id="TIGR02532">
    <property type="entry name" value="IV_pilin_GFxxxE"/>
    <property type="match status" value="1"/>
</dbReference>
<dbReference type="PANTHER" id="PTHR30093">
    <property type="entry name" value="GENERAL SECRETION PATHWAY PROTEIN G"/>
    <property type="match status" value="1"/>
</dbReference>
<dbReference type="AlphaFoldDB" id="B2KC41"/>
<organism evidence="7 8">
    <name type="scientific">Elusimicrobium minutum (strain Pei191)</name>
    <dbReference type="NCBI Taxonomy" id="445932"/>
    <lineage>
        <taxon>Bacteria</taxon>
        <taxon>Pseudomonadati</taxon>
        <taxon>Elusimicrobiota</taxon>
        <taxon>Elusimicrobia</taxon>
        <taxon>Elusimicrobiales</taxon>
        <taxon>Elusimicrobiaceae</taxon>
        <taxon>Elusimicrobium</taxon>
    </lineage>
</organism>
<evidence type="ECO:0000256" key="6">
    <source>
        <dbReference type="SAM" id="Phobius"/>
    </source>
</evidence>
<protein>
    <submittedName>
        <fullName evidence="7">Type II secretion system subunit</fullName>
    </submittedName>
</protein>
<dbReference type="EMBL" id="CP001055">
    <property type="protein sequence ID" value="ACC98168.1"/>
    <property type="molecule type" value="Genomic_DNA"/>
</dbReference>
<dbReference type="RefSeq" id="WP_012414783.1">
    <property type="nucleotide sequence ID" value="NC_010644.1"/>
</dbReference>
<evidence type="ECO:0000256" key="1">
    <source>
        <dbReference type="ARBA" id="ARBA00004167"/>
    </source>
</evidence>
<evidence type="ECO:0000313" key="7">
    <source>
        <dbReference type="EMBL" id="ACC98168.1"/>
    </source>
</evidence>
<dbReference type="PANTHER" id="PTHR30093:SF44">
    <property type="entry name" value="TYPE II SECRETION SYSTEM CORE PROTEIN G"/>
    <property type="match status" value="1"/>
</dbReference>
<reference evidence="7 8" key="1">
    <citation type="journal article" date="2009" name="Appl. Environ. Microbiol.">
        <title>Genomic analysis of 'Elusimicrobium minutum,' the first cultivated representative of the phylum 'Elusimicrobia' (formerly termite group 1).</title>
        <authorList>
            <person name="Herlemann D.P.R."/>
            <person name="Geissinger O."/>
            <person name="Ikeda-Ohtsubo W."/>
            <person name="Kunin V."/>
            <person name="Sun H."/>
            <person name="Lapidus A."/>
            <person name="Hugenholtz P."/>
            <person name="Brune A."/>
        </authorList>
    </citation>
    <scope>NUCLEOTIDE SEQUENCE [LARGE SCALE GENOMIC DNA]</scope>
    <source>
        <strain evidence="7 8">Pei191</strain>
    </source>
</reference>
<dbReference type="GO" id="GO:0015627">
    <property type="term" value="C:type II protein secretion system complex"/>
    <property type="evidence" value="ECO:0007669"/>
    <property type="project" value="InterPro"/>
</dbReference>
<dbReference type="InterPro" id="IPR012902">
    <property type="entry name" value="N_methyl_site"/>
</dbReference>
<evidence type="ECO:0000256" key="3">
    <source>
        <dbReference type="ARBA" id="ARBA00022692"/>
    </source>
</evidence>
<dbReference type="PRINTS" id="PR00813">
    <property type="entry name" value="BCTERIALGSPG"/>
</dbReference>
<keyword evidence="3 6" id="KW-0812">Transmembrane</keyword>
<dbReference type="InterPro" id="IPR000983">
    <property type="entry name" value="Bac_GSPG_pilin"/>
</dbReference>
<dbReference type="GO" id="GO:0015628">
    <property type="term" value="P:protein secretion by the type II secretion system"/>
    <property type="evidence" value="ECO:0007669"/>
    <property type="project" value="InterPro"/>
</dbReference>
<accession>B2KC41</accession>
<dbReference type="STRING" id="445932.Emin_0613"/>